<evidence type="ECO:0000259" key="4">
    <source>
        <dbReference type="SMART" id="SM01135"/>
    </source>
</evidence>
<dbReference type="PANTHER" id="PTHR21689:SF2">
    <property type="entry name" value="PROTEIN LIN-9 HOMOLOG"/>
    <property type="match status" value="1"/>
</dbReference>
<comment type="subcellular location">
    <subcellularLocation>
        <location evidence="1">Nucleus</location>
    </subcellularLocation>
</comment>
<dbReference type="Pfam" id="PF19438">
    <property type="entry name" value="LIN9_C"/>
    <property type="match status" value="1"/>
</dbReference>
<accession>A0ABY6LM52</accession>
<reference evidence="5 6" key="1">
    <citation type="submission" date="2022-01" db="EMBL/GenBank/DDBJ databases">
        <title>A chromosomal length assembly of Cordylochernes scorpioides.</title>
        <authorList>
            <person name="Zeh D."/>
            <person name="Zeh J."/>
        </authorList>
    </citation>
    <scope>NUCLEOTIDE SEQUENCE [LARGE SCALE GENOMIC DNA]</scope>
    <source>
        <strain evidence="5">IN4F17</strain>
        <tissue evidence="5">Whole Body</tissue>
    </source>
</reference>
<dbReference type="Pfam" id="PF06584">
    <property type="entry name" value="DIRP"/>
    <property type="match status" value="1"/>
</dbReference>
<dbReference type="PANTHER" id="PTHR21689">
    <property type="entry name" value="LIN-9"/>
    <property type="match status" value="1"/>
</dbReference>
<dbReference type="InterPro" id="IPR045831">
    <property type="entry name" value="LIN9_C"/>
</dbReference>
<dbReference type="InterPro" id="IPR033471">
    <property type="entry name" value="DIRP"/>
</dbReference>
<keyword evidence="6" id="KW-1185">Reference proteome</keyword>
<protein>
    <submittedName>
        <fullName evidence="5">LIN9</fullName>
    </submittedName>
</protein>
<dbReference type="SMART" id="SM01135">
    <property type="entry name" value="DIRP"/>
    <property type="match status" value="1"/>
</dbReference>
<evidence type="ECO:0000313" key="5">
    <source>
        <dbReference type="EMBL" id="UYV81391.1"/>
    </source>
</evidence>
<proteinExistence type="inferred from homology"/>
<organism evidence="5 6">
    <name type="scientific">Cordylochernes scorpioides</name>
    <dbReference type="NCBI Taxonomy" id="51811"/>
    <lineage>
        <taxon>Eukaryota</taxon>
        <taxon>Metazoa</taxon>
        <taxon>Ecdysozoa</taxon>
        <taxon>Arthropoda</taxon>
        <taxon>Chelicerata</taxon>
        <taxon>Arachnida</taxon>
        <taxon>Pseudoscorpiones</taxon>
        <taxon>Cheliferoidea</taxon>
        <taxon>Chernetidae</taxon>
        <taxon>Cordylochernes</taxon>
    </lineage>
</organism>
<keyword evidence="3" id="KW-0539">Nucleus</keyword>
<feature type="domain" description="DIRP" evidence="4">
    <location>
        <begin position="47"/>
        <end position="152"/>
    </location>
</feature>
<evidence type="ECO:0000256" key="2">
    <source>
        <dbReference type="ARBA" id="ARBA00006732"/>
    </source>
</evidence>
<evidence type="ECO:0000313" key="6">
    <source>
        <dbReference type="Proteomes" id="UP001235939"/>
    </source>
</evidence>
<gene>
    <name evidence="5" type="ORF">LAZ67_20001036</name>
</gene>
<dbReference type="EMBL" id="CP092882">
    <property type="protein sequence ID" value="UYV81391.1"/>
    <property type="molecule type" value="Genomic_DNA"/>
</dbReference>
<name>A0ABY6LM52_9ARAC</name>
<comment type="similarity">
    <text evidence="2">Belongs to the lin-9 family.</text>
</comment>
<evidence type="ECO:0000256" key="1">
    <source>
        <dbReference type="ARBA" id="ARBA00004123"/>
    </source>
</evidence>
<evidence type="ECO:0000256" key="3">
    <source>
        <dbReference type="ARBA" id="ARBA00023242"/>
    </source>
</evidence>
<dbReference type="Proteomes" id="UP001235939">
    <property type="component" value="Chromosome 20"/>
</dbReference>
<sequence>MVNNIMAASMPPVCDEEVRRSLHRMGAKLKNLLKLPKAHKWVCYEWFYSSLDRCLFLGDSDFTRCLKETFPQLRTMLLTRTQWCQIRRCLGKPRRCSSAFFEEERASLRLKRTKIRLLQQNKYVDLTQYRDLPSEIPLPLVIGTKVTARLRSPQDGLFVGSVDAVDLQRAYYRITFDRQGVGTHSIPDFEVVSLEPPEMMPLSAFALKPRHVFLSPNHFNNSWSSVADKDLGASPLPSSDLLLSDEGTLGGFPKKMLILLVRLSKILTIKKEKLTQLKQMNTEGEKLRSYQQAIPMEFQKNYASTILEFERLNKDLNEHLVKVQTYCQQLEVELKEPPLQQHSREQAEQLVTRFNHAHSLVKSPHILDLVINLTSVLLQIKSLAEPNKTLLEFKSLSDTMATIQSSLEQQNVRNNNTVELPHCKAHLIAEPKCSLGRGVLLPESVKMEKNGNFINENCPL</sequence>
<dbReference type="InterPro" id="IPR010561">
    <property type="entry name" value="LIN-9/ALY1"/>
</dbReference>